<keyword evidence="8" id="KW-0406">Ion transport</keyword>
<feature type="transmembrane region" description="Helical" evidence="8">
    <location>
        <begin position="93"/>
        <end position="111"/>
    </location>
</feature>
<keyword evidence="3 8" id="KW-0812">Transmembrane</keyword>
<evidence type="ECO:0000256" key="4">
    <source>
        <dbReference type="ARBA" id="ARBA00022989"/>
    </source>
</evidence>
<proteinExistence type="inferred from homology"/>
<dbReference type="GO" id="GO:0005886">
    <property type="term" value="C:plasma membrane"/>
    <property type="evidence" value="ECO:0007669"/>
    <property type="project" value="UniProtKB-SubCell"/>
</dbReference>
<evidence type="ECO:0000313" key="10">
    <source>
        <dbReference type="Proteomes" id="UP000308037"/>
    </source>
</evidence>
<keyword evidence="8" id="KW-0407">Ion channel</keyword>
<evidence type="ECO:0000256" key="2">
    <source>
        <dbReference type="ARBA" id="ARBA00022475"/>
    </source>
</evidence>
<evidence type="ECO:0000256" key="1">
    <source>
        <dbReference type="ARBA" id="ARBA00004651"/>
    </source>
</evidence>
<comment type="subcellular location">
    <subcellularLocation>
        <location evidence="1 8">Cell membrane</location>
        <topology evidence="1 8">Multi-pass membrane protein</topology>
    </subcellularLocation>
</comment>
<feature type="transmembrane region" description="Helical" evidence="8">
    <location>
        <begin position="34"/>
        <end position="51"/>
    </location>
</feature>
<keyword evidence="2 8" id="KW-1003">Cell membrane</keyword>
<dbReference type="Pfam" id="PF02537">
    <property type="entry name" value="CRCB"/>
    <property type="match status" value="1"/>
</dbReference>
<keyword evidence="10" id="KW-1185">Reference proteome</keyword>
<dbReference type="HAMAP" id="MF_00454">
    <property type="entry name" value="FluC"/>
    <property type="match status" value="1"/>
</dbReference>
<keyword evidence="8" id="KW-0813">Transport</keyword>
<sequence>MERHAALLVASGGFAGALSRHAVAVVLAESFPWGTLAVNVVGAFALGLFVYRTRERGRVSDRTRLAVSTGFVSSFTTYSTFASETVALDPALAAINVVANYALGLAAVLVAREVVRWHS</sequence>
<name>A0A4U5J9N1_9EURY</name>
<dbReference type="OrthoDB" id="253428at2157"/>
<comment type="function">
    <text evidence="8">Fluoride-specific ion channel. Important for reducing fluoride concentration in the cell, thus reducing its toxicity.</text>
</comment>
<comment type="caution">
    <text evidence="8">Lacks conserved residue(s) required for the propagation of feature annotation.</text>
</comment>
<protein>
    <recommendedName>
        <fullName evidence="8">Fluoride-specific ion channel FluC</fullName>
    </recommendedName>
</protein>
<evidence type="ECO:0000256" key="8">
    <source>
        <dbReference type="HAMAP-Rule" id="MF_00454"/>
    </source>
</evidence>
<dbReference type="GO" id="GO:0062054">
    <property type="term" value="F:fluoride channel activity"/>
    <property type="evidence" value="ECO:0007669"/>
    <property type="project" value="UniProtKB-UniRule"/>
</dbReference>
<evidence type="ECO:0000256" key="6">
    <source>
        <dbReference type="ARBA" id="ARBA00035120"/>
    </source>
</evidence>
<evidence type="ECO:0000313" key="9">
    <source>
        <dbReference type="EMBL" id="TKR24941.1"/>
    </source>
</evidence>
<evidence type="ECO:0000256" key="7">
    <source>
        <dbReference type="ARBA" id="ARBA00035585"/>
    </source>
</evidence>
<dbReference type="AlphaFoldDB" id="A0A4U5J9N1"/>
<comment type="caution">
    <text evidence="9">The sequence shown here is derived from an EMBL/GenBank/DDBJ whole genome shotgun (WGS) entry which is preliminary data.</text>
</comment>
<comment type="similarity">
    <text evidence="6 8">Belongs to the fluoride channel Fluc/FEX (TC 1.A.43) family.</text>
</comment>
<reference evidence="9 10" key="1">
    <citation type="submission" date="2019-04" db="EMBL/GenBank/DDBJ databases">
        <title>Natronomonas sp. F20-122 a newhaloarchaeon isolated from a saline saltern of Isla Bacuta, Huelva, Spain.</title>
        <authorList>
            <person name="Duran-Viseras A."/>
            <person name="Sanchez-Porro C."/>
            <person name="Ventosa A."/>
        </authorList>
    </citation>
    <scope>NUCLEOTIDE SEQUENCE [LARGE SCALE GENOMIC DNA]</scope>
    <source>
        <strain evidence="9 10">F20-122</strain>
    </source>
</reference>
<dbReference type="PANTHER" id="PTHR28259">
    <property type="entry name" value="FLUORIDE EXPORT PROTEIN 1-RELATED"/>
    <property type="match status" value="1"/>
</dbReference>
<comment type="catalytic activity">
    <reaction evidence="7">
        <text>fluoride(in) = fluoride(out)</text>
        <dbReference type="Rhea" id="RHEA:76159"/>
        <dbReference type="ChEBI" id="CHEBI:17051"/>
    </reaction>
    <physiologicalReaction direction="left-to-right" evidence="7">
        <dbReference type="Rhea" id="RHEA:76160"/>
    </physiologicalReaction>
</comment>
<keyword evidence="5 8" id="KW-0472">Membrane</keyword>
<evidence type="ECO:0000256" key="3">
    <source>
        <dbReference type="ARBA" id="ARBA00022692"/>
    </source>
</evidence>
<keyword evidence="4 8" id="KW-1133">Transmembrane helix</keyword>
<dbReference type="PANTHER" id="PTHR28259:SF1">
    <property type="entry name" value="FLUORIDE EXPORT PROTEIN 1-RELATED"/>
    <property type="match status" value="1"/>
</dbReference>
<dbReference type="EMBL" id="QKNX01000006">
    <property type="protein sequence ID" value="TKR24941.1"/>
    <property type="molecule type" value="Genomic_DNA"/>
</dbReference>
<gene>
    <name evidence="8" type="primary">fluC</name>
    <name evidence="8" type="synonym">crcB</name>
    <name evidence="9" type="ORF">DM868_13550</name>
</gene>
<organism evidence="9 10">
    <name type="scientific">Natronomonas salsuginis</name>
    <dbReference type="NCBI Taxonomy" id="2217661"/>
    <lineage>
        <taxon>Archaea</taxon>
        <taxon>Methanobacteriati</taxon>
        <taxon>Methanobacteriota</taxon>
        <taxon>Stenosarchaea group</taxon>
        <taxon>Halobacteria</taxon>
        <taxon>Halobacteriales</taxon>
        <taxon>Natronomonadaceae</taxon>
        <taxon>Natronomonas</taxon>
    </lineage>
</organism>
<accession>A0A4U5J9N1</accession>
<dbReference type="InterPro" id="IPR003691">
    <property type="entry name" value="FluC"/>
</dbReference>
<feature type="transmembrane region" description="Helical" evidence="8">
    <location>
        <begin position="63"/>
        <end position="81"/>
    </location>
</feature>
<dbReference type="GO" id="GO:0140114">
    <property type="term" value="P:cellular detoxification of fluoride"/>
    <property type="evidence" value="ECO:0007669"/>
    <property type="project" value="UniProtKB-UniRule"/>
</dbReference>
<evidence type="ECO:0000256" key="5">
    <source>
        <dbReference type="ARBA" id="ARBA00023136"/>
    </source>
</evidence>
<dbReference type="RefSeq" id="WP_137277363.1">
    <property type="nucleotide sequence ID" value="NZ_QKNX01000006.1"/>
</dbReference>
<dbReference type="Proteomes" id="UP000308037">
    <property type="component" value="Unassembled WGS sequence"/>
</dbReference>